<dbReference type="SMART" id="SM00248">
    <property type="entry name" value="ANK"/>
    <property type="match status" value="7"/>
</dbReference>
<keyword evidence="15" id="KW-1185">Reference proteome</keyword>
<dbReference type="InterPro" id="IPR002110">
    <property type="entry name" value="Ankyrin_rpt"/>
</dbReference>
<feature type="compositionally biased region" description="Basic and acidic residues" evidence="11">
    <location>
        <begin position="872"/>
        <end position="885"/>
    </location>
</feature>
<dbReference type="PROSITE" id="PS50088">
    <property type="entry name" value="ANK_REPEAT"/>
    <property type="match status" value="3"/>
</dbReference>
<feature type="domain" description="Cyclic nucleotide-binding" evidence="13">
    <location>
        <begin position="361"/>
        <end position="483"/>
    </location>
</feature>
<dbReference type="SUPFAM" id="SSF48403">
    <property type="entry name" value="Ankyrin repeat"/>
    <property type="match status" value="1"/>
</dbReference>
<feature type="repeat" description="ANK" evidence="10">
    <location>
        <begin position="775"/>
        <end position="796"/>
    </location>
</feature>
<dbReference type="GO" id="GO:0034702">
    <property type="term" value="C:monoatomic ion channel complex"/>
    <property type="evidence" value="ECO:0007669"/>
    <property type="project" value="UniProtKB-KW"/>
</dbReference>
<evidence type="ECO:0000259" key="13">
    <source>
        <dbReference type="PROSITE" id="PS50042"/>
    </source>
</evidence>
<comment type="caution">
    <text evidence="14">The sequence shown here is derived from an EMBL/GenBank/DDBJ whole genome shotgun (WGS) entry which is preliminary data.</text>
</comment>
<comment type="subcellular location">
    <subcellularLocation>
        <location evidence="1">Membrane</location>
        <topology evidence="1">Multi-pass membrane protein</topology>
    </subcellularLocation>
</comment>
<dbReference type="SUPFAM" id="SSF51206">
    <property type="entry name" value="cAMP-binding domain-like"/>
    <property type="match status" value="1"/>
</dbReference>
<reference evidence="14 15" key="1">
    <citation type="journal article" date="2015" name="Genome Biol. Evol.">
        <title>Comparative Genomics of a Bacterivorous Green Alga Reveals Evolutionary Causalities and Consequences of Phago-Mixotrophic Mode of Nutrition.</title>
        <authorList>
            <person name="Burns J.A."/>
            <person name="Paasch A."/>
            <person name="Narechania A."/>
            <person name="Kim E."/>
        </authorList>
    </citation>
    <scope>NUCLEOTIDE SEQUENCE [LARGE SCALE GENOMIC DNA]</scope>
    <source>
        <strain evidence="14 15">PLY_AMNH</strain>
    </source>
</reference>
<dbReference type="EMBL" id="LGRX02013547">
    <property type="protein sequence ID" value="KAK3265965.1"/>
    <property type="molecule type" value="Genomic_DNA"/>
</dbReference>
<proteinExistence type="inferred from homology"/>
<keyword evidence="8" id="KW-0406">Ion transport</keyword>
<dbReference type="Gene3D" id="1.25.40.20">
    <property type="entry name" value="Ankyrin repeat-containing domain"/>
    <property type="match status" value="3"/>
</dbReference>
<name>A0AAE0FUM5_9CHLO</name>
<comment type="similarity">
    <text evidence="2">Belongs to the potassium channel family. Plant (TC 1.A.1.4) subfamily.</text>
</comment>
<dbReference type="SUPFAM" id="SSF81324">
    <property type="entry name" value="Voltage-gated potassium channels"/>
    <property type="match status" value="1"/>
</dbReference>
<evidence type="ECO:0000256" key="11">
    <source>
        <dbReference type="SAM" id="MobiDB-lite"/>
    </source>
</evidence>
<evidence type="ECO:0000256" key="7">
    <source>
        <dbReference type="ARBA" id="ARBA00022989"/>
    </source>
</evidence>
<evidence type="ECO:0000256" key="5">
    <source>
        <dbReference type="ARBA" id="ARBA00022826"/>
    </source>
</evidence>
<feature type="transmembrane region" description="Helical" evidence="12">
    <location>
        <begin position="70"/>
        <end position="91"/>
    </location>
</feature>
<evidence type="ECO:0000256" key="10">
    <source>
        <dbReference type="PROSITE-ProRule" id="PRU00023"/>
    </source>
</evidence>
<evidence type="ECO:0000256" key="6">
    <source>
        <dbReference type="ARBA" id="ARBA00022882"/>
    </source>
</evidence>
<feature type="region of interest" description="Disordered" evidence="11">
    <location>
        <begin position="863"/>
        <end position="914"/>
    </location>
</feature>
<dbReference type="AlphaFoldDB" id="A0AAE0FUM5"/>
<keyword evidence="5" id="KW-0631">Potassium channel</keyword>
<feature type="repeat" description="ANK" evidence="10">
    <location>
        <begin position="677"/>
        <end position="709"/>
    </location>
</feature>
<keyword evidence="7 12" id="KW-1133">Transmembrane helix</keyword>
<dbReference type="GO" id="GO:0005249">
    <property type="term" value="F:voltage-gated potassium channel activity"/>
    <property type="evidence" value="ECO:0007669"/>
    <property type="project" value="InterPro"/>
</dbReference>
<dbReference type="InterPro" id="IPR018490">
    <property type="entry name" value="cNMP-bd_dom_sf"/>
</dbReference>
<evidence type="ECO:0000313" key="15">
    <source>
        <dbReference type="Proteomes" id="UP001190700"/>
    </source>
</evidence>
<keyword evidence="9 12" id="KW-0472">Membrane</keyword>
<dbReference type="InterPro" id="IPR014710">
    <property type="entry name" value="RmlC-like_jellyroll"/>
</dbReference>
<dbReference type="PROSITE" id="PS50042">
    <property type="entry name" value="CNMP_BINDING_3"/>
    <property type="match status" value="1"/>
</dbReference>
<keyword evidence="3" id="KW-0813">Transport</keyword>
<feature type="repeat" description="ANK" evidence="10">
    <location>
        <begin position="576"/>
        <end position="608"/>
    </location>
</feature>
<dbReference type="InterPro" id="IPR000595">
    <property type="entry name" value="cNMP-bd_dom"/>
</dbReference>
<keyword evidence="4 12" id="KW-0812">Transmembrane</keyword>
<evidence type="ECO:0000256" key="1">
    <source>
        <dbReference type="ARBA" id="ARBA00004141"/>
    </source>
</evidence>
<dbReference type="PANTHER" id="PTHR45743:SF2">
    <property type="entry name" value="POTASSIUM CHANNEL AKT1"/>
    <property type="match status" value="1"/>
</dbReference>
<dbReference type="InterPro" id="IPR005821">
    <property type="entry name" value="Ion_trans_dom"/>
</dbReference>
<dbReference type="Proteomes" id="UP001190700">
    <property type="component" value="Unassembled WGS sequence"/>
</dbReference>
<evidence type="ECO:0000313" key="14">
    <source>
        <dbReference type="EMBL" id="KAK3265965.1"/>
    </source>
</evidence>
<dbReference type="SMART" id="SM00100">
    <property type="entry name" value="cNMP"/>
    <property type="match status" value="1"/>
</dbReference>
<keyword evidence="5" id="KW-0630">Potassium</keyword>
<evidence type="ECO:0000256" key="9">
    <source>
        <dbReference type="ARBA" id="ARBA00023136"/>
    </source>
</evidence>
<feature type="transmembrane region" description="Helical" evidence="12">
    <location>
        <begin position="111"/>
        <end position="135"/>
    </location>
</feature>
<dbReference type="Pfam" id="PF12796">
    <property type="entry name" value="Ank_2"/>
    <property type="match status" value="3"/>
</dbReference>
<feature type="transmembrane region" description="Helical" evidence="12">
    <location>
        <begin position="226"/>
        <end position="246"/>
    </location>
</feature>
<sequence>ETLRTADDKEADDNKQPRELFLTEWVVNPFSPWIDLWEWFVRVVITYNFIMIPIQISFPKIRTSKDTDQIVILEAVVDAILIVNMMIMFNMAYVNKRSQLVTNRSKISRHYFATTFTLDVVTSIPFDWIGVLLGVSGENTTYLRLPKLVRMTKIYRYIRTMLASDNTMQGAMLRHTFFIVAILHVAGCLWFFIGANTSDSWYQPDTPEDERTYYFPPYGMREDSTWAQQYLLSVYWVTVTLSTYGVVSEMLPSNLTEILFTIVLMFMNMTLFAYVLGEISNLVKDSDLKLVQKRDERAAVEQFLSGKNFPAHLQNAIRLACTTSDKALAFNIPDAFSHLSYPLRVSVAHHICSGVLYEVPIFQNCSRGLLSALTVIIDEGTYAPGEYLYHLGEYCWDMSMIVRGTVELFLPGANGEEMDSQRIERGSSCGDLAFFFDTRHVTSARVDKADSVSVLKLPRTGFKEILKLFSKEKERIMMNALTGFDKTKSRYSKSEAGESKHDGESEYAESKFDEIMGKGINQIVTVLRRRLYNAKAEIACSLAARGDVEGLMGLLLSAADEGSAMGFGVNHATLRDQRTPLHLACSEGQLEAVKKLIALGADTSATDRHGNTALSDAMRGKHDAVAEVLRKHNPQMKPPLTGCGAALKLCQAAYEGNIDEIKRCVTNNMDVNAADYDERTAIHLAACEGHAAVVEYLLEQGADPLATDRFNGTAMHDAVRHQQWSCMRILREVSGSSLVDLDRAVQLCEVCAVGDLKMLEMLLLAGVDPNLKDYDGRTALHLAACNEQISVIHKLLGFDPRGVGEKGGEGGEKKGEGEKSLADSAALKVDLNPVDKMGFTPLDDAVREGAQVAELMLTLAGAKRSSSPEIASRIEDSKRHAKAELRATLMPQAARELSASTTSTSDKASEAKFR</sequence>
<dbReference type="InterPro" id="IPR036770">
    <property type="entry name" value="Ankyrin_rpt-contain_sf"/>
</dbReference>
<dbReference type="PROSITE" id="PS50297">
    <property type="entry name" value="ANK_REP_REGION"/>
    <property type="match status" value="3"/>
</dbReference>
<organism evidence="14 15">
    <name type="scientific">Cymbomonas tetramitiformis</name>
    <dbReference type="NCBI Taxonomy" id="36881"/>
    <lineage>
        <taxon>Eukaryota</taxon>
        <taxon>Viridiplantae</taxon>
        <taxon>Chlorophyta</taxon>
        <taxon>Pyramimonadophyceae</taxon>
        <taxon>Pyramimonadales</taxon>
        <taxon>Pyramimonadaceae</taxon>
        <taxon>Cymbomonas</taxon>
    </lineage>
</organism>
<dbReference type="Pfam" id="PF00520">
    <property type="entry name" value="Ion_trans"/>
    <property type="match status" value="1"/>
</dbReference>
<dbReference type="PANTHER" id="PTHR45743">
    <property type="entry name" value="POTASSIUM CHANNEL AKT1"/>
    <property type="match status" value="1"/>
</dbReference>
<keyword evidence="6" id="KW-0407">Ion channel</keyword>
<dbReference type="Gene3D" id="1.10.287.70">
    <property type="match status" value="1"/>
</dbReference>
<evidence type="ECO:0000256" key="4">
    <source>
        <dbReference type="ARBA" id="ARBA00022692"/>
    </source>
</evidence>
<evidence type="ECO:0000256" key="12">
    <source>
        <dbReference type="SAM" id="Phobius"/>
    </source>
</evidence>
<dbReference type="InterPro" id="IPR045319">
    <property type="entry name" value="KAT/AKT"/>
</dbReference>
<keyword evidence="6" id="KW-0851">Voltage-gated channel</keyword>
<feature type="non-terminal residue" evidence="14">
    <location>
        <position position="1"/>
    </location>
</feature>
<evidence type="ECO:0000256" key="3">
    <source>
        <dbReference type="ARBA" id="ARBA00022448"/>
    </source>
</evidence>
<evidence type="ECO:0000256" key="2">
    <source>
        <dbReference type="ARBA" id="ARBA00007929"/>
    </source>
</evidence>
<protein>
    <recommendedName>
        <fullName evidence="13">Cyclic nucleotide-binding domain-containing protein</fullName>
    </recommendedName>
</protein>
<accession>A0AAE0FUM5</accession>
<keyword evidence="5" id="KW-0633">Potassium transport</keyword>
<dbReference type="Pfam" id="PF00027">
    <property type="entry name" value="cNMP_binding"/>
    <property type="match status" value="1"/>
</dbReference>
<feature type="transmembrane region" description="Helical" evidence="12">
    <location>
        <begin position="258"/>
        <end position="277"/>
    </location>
</feature>
<feature type="transmembrane region" description="Helical" evidence="12">
    <location>
        <begin position="176"/>
        <end position="193"/>
    </location>
</feature>
<dbReference type="Gene3D" id="2.60.120.10">
    <property type="entry name" value="Jelly Rolls"/>
    <property type="match status" value="1"/>
</dbReference>
<gene>
    <name evidence="14" type="ORF">CYMTET_25385</name>
</gene>
<dbReference type="CDD" id="cd00038">
    <property type="entry name" value="CAP_ED"/>
    <property type="match status" value="1"/>
</dbReference>
<feature type="transmembrane region" description="Helical" evidence="12">
    <location>
        <begin position="39"/>
        <end position="58"/>
    </location>
</feature>
<evidence type="ECO:0000256" key="8">
    <source>
        <dbReference type="ARBA" id="ARBA00023065"/>
    </source>
</evidence>
<keyword evidence="10" id="KW-0040">ANK repeat</keyword>